<keyword evidence="1" id="KW-0472">Membrane</keyword>
<dbReference type="EMBL" id="RDQH01000338">
    <property type="protein sequence ID" value="RXH82275.1"/>
    <property type="molecule type" value="Genomic_DNA"/>
</dbReference>
<dbReference type="PANTHER" id="PTHR31061:SF25">
    <property type="entry name" value="HEPARAN-ALPHA-GLUCOSAMINIDE N-ACETYLTRANSFERASE-LIKE PROTEIN (DUF1624)"/>
    <property type="match status" value="1"/>
</dbReference>
<feature type="transmembrane region" description="Helical" evidence="1">
    <location>
        <begin position="32"/>
        <end position="53"/>
    </location>
</feature>
<evidence type="ECO:0000313" key="3">
    <source>
        <dbReference type="Proteomes" id="UP000290289"/>
    </source>
</evidence>
<comment type="caution">
    <text evidence="2">The sequence shown here is derived from an EMBL/GenBank/DDBJ whole genome shotgun (WGS) entry which is preliminary data.</text>
</comment>
<dbReference type="PANTHER" id="PTHR31061">
    <property type="entry name" value="LD22376P"/>
    <property type="match status" value="1"/>
</dbReference>
<organism evidence="2 3">
    <name type="scientific">Malus domestica</name>
    <name type="common">Apple</name>
    <name type="synonym">Pyrus malus</name>
    <dbReference type="NCBI Taxonomy" id="3750"/>
    <lineage>
        <taxon>Eukaryota</taxon>
        <taxon>Viridiplantae</taxon>
        <taxon>Streptophyta</taxon>
        <taxon>Embryophyta</taxon>
        <taxon>Tracheophyta</taxon>
        <taxon>Spermatophyta</taxon>
        <taxon>Magnoliopsida</taxon>
        <taxon>eudicotyledons</taxon>
        <taxon>Gunneridae</taxon>
        <taxon>Pentapetalae</taxon>
        <taxon>rosids</taxon>
        <taxon>fabids</taxon>
        <taxon>Rosales</taxon>
        <taxon>Rosaceae</taxon>
        <taxon>Amygdaloideae</taxon>
        <taxon>Maleae</taxon>
        <taxon>Malus</taxon>
    </lineage>
</organism>
<name>A0A498IJG1_MALDO</name>
<feature type="transmembrane region" description="Helical" evidence="1">
    <location>
        <begin position="65"/>
        <end position="85"/>
    </location>
</feature>
<accession>A0A498IJG1</accession>
<keyword evidence="1" id="KW-1133">Transmembrane helix</keyword>
<dbReference type="Proteomes" id="UP000290289">
    <property type="component" value="Chromosome 12"/>
</dbReference>
<sequence length="117" mass="12580">MLQACTENSPYAGPFLNNAPSLCRAPFEPKGTLSSISAILSVILGVHFGHVLIHMKDHSARLNHWIPTGCALLALGIVLHLSHVLDGSQITAERYELTKDRILPLGRAPEFSAQSGA</sequence>
<dbReference type="AlphaFoldDB" id="A0A498IJG1"/>
<proteinExistence type="predicted"/>
<keyword evidence="3" id="KW-1185">Reference proteome</keyword>
<gene>
    <name evidence="2" type="ORF">DVH24_036616</name>
</gene>
<evidence type="ECO:0000313" key="2">
    <source>
        <dbReference type="EMBL" id="RXH82275.1"/>
    </source>
</evidence>
<protein>
    <submittedName>
        <fullName evidence="2">Uncharacterized protein</fullName>
    </submittedName>
</protein>
<reference evidence="2 3" key="1">
    <citation type="submission" date="2018-10" db="EMBL/GenBank/DDBJ databases">
        <title>A high-quality apple genome assembly.</title>
        <authorList>
            <person name="Hu J."/>
        </authorList>
    </citation>
    <scope>NUCLEOTIDE SEQUENCE [LARGE SCALE GENOMIC DNA]</scope>
    <source>
        <strain evidence="3">cv. HFTH1</strain>
        <tissue evidence="2">Young leaf</tissue>
    </source>
</reference>
<keyword evidence="1" id="KW-0812">Transmembrane</keyword>
<evidence type="ECO:0000256" key="1">
    <source>
        <dbReference type="SAM" id="Phobius"/>
    </source>
</evidence>